<dbReference type="Pfam" id="PF00940">
    <property type="entry name" value="RNA_pol"/>
    <property type="match status" value="1"/>
</dbReference>
<evidence type="ECO:0000256" key="4">
    <source>
        <dbReference type="ARBA" id="ARBA00022679"/>
    </source>
</evidence>
<dbReference type="PANTHER" id="PTHR10102">
    <property type="entry name" value="DNA-DIRECTED RNA POLYMERASE, MITOCHONDRIAL"/>
    <property type="match status" value="1"/>
</dbReference>
<comment type="catalytic activity">
    <reaction evidence="7">
        <text>RNA(n) + a ribonucleoside 5'-triphosphate = RNA(n+1) + diphosphate</text>
        <dbReference type="Rhea" id="RHEA:21248"/>
        <dbReference type="Rhea" id="RHEA-COMP:14527"/>
        <dbReference type="Rhea" id="RHEA-COMP:17342"/>
        <dbReference type="ChEBI" id="CHEBI:33019"/>
        <dbReference type="ChEBI" id="CHEBI:61557"/>
        <dbReference type="ChEBI" id="CHEBI:140395"/>
        <dbReference type="EC" id="2.7.7.6"/>
    </reaction>
</comment>
<dbReference type="SUPFAM" id="SSF56672">
    <property type="entry name" value="DNA/RNA polymerases"/>
    <property type="match status" value="1"/>
</dbReference>
<keyword evidence="5" id="KW-0548">Nucleotidyltransferase</keyword>
<feature type="domain" description="DNA-directed RNA polymerase N-terminal" evidence="8">
    <location>
        <begin position="23"/>
        <end position="323"/>
    </location>
</feature>
<protein>
    <recommendedName>
        <fullName evidence="2">DNA-directed RNA polymerase</fullName>
        <ecNumber evidence="2">2.7.7.6</ecNumber>
    </recommendedName>
</protein>
<dbReference type="InterPro" id="IPR024075">
    <property type="entry name" value="DNA-dir_RNA_pol_helix_hairp_sf"/>
</dbReference>
<dbReference type="InterPro" id="IPR043502">
    <property type="entry name" value="DNA/RNA_pol_sf"/>
</dbReference>
<dbReference type="AlphaFoldDB" id="A0A833CID1"/>
<sequence length="847" mass="97451">MHGVIRMTQHFIPPSPHLHDRWEDQVSLEKEMLVEGRQRMKDRIDRAIQKRDMNRMRPHRSLLKEWVLPVSEGIKAWMSKMSSKRGPKPIALPRLQELEPETAAVVALKSMLRMLSIERRAILAVATEIGTWCEHEARCQKWKEEEPQDWKETAAHYAKRGSNAAHQKRSRISLFNKYVWEKIGWIAWTDTDRIRVGLELINIIIETTRRFFIIPDPEWVPKRMRGGVYSKRPYVLEADNELLQWVASAMDDELVHAPVYMPTLIPPLDWTGPRDGGYYTPFVKTPFLIRIKHNQQDTKQNALEEFEALDMPEVYAALNRVQCTPWQINRRVFDVAKEVWDKDLALAGLPRQEEIKVPPRPYGVEEGTEEYKEWQKLAGDIRTSNAKRVSKFLAYRRAFSVADRFKDEPEFYFPHYLDFRGRMYPIPSDLSPQGQDLHRGLLTFARPKPVGLKDAGWLAIHLANCFGVDKVSYDDRIEWVEQRNDQWLSIDEDPLLDRRWIGKDDDDNWQRLAAIFEWARWLREGEGMMSALPVRVDGTCNGIQHLSAMVLDEEGGASVNLIPSEKPRDIYQEVADQLTEVLIADINNPIAEKWLELFEGAAPRSVTKRPVMILPYGGTTHAYFSYTMDWLKKADPHGNVFPVAKTETSNPRVDAVNYLVKLIRKAVEGTVKRPVEVMEWLQQCAKESAKRGLPLWWRTPVGFYVRQFYGEKKGTRIDTNLDGQRIMLQNWHDTNTLDVDGQTRAVAPNFVHSLDASALMSCVNLLGPNGIECFTSIHDAYGSVAADMHTLASCLREAFILTYSEPVLENYRLACIAASAGKAKMPKPLAKGSLDISKIRDANYFFA</sequence>
<dbReference type="Proteomes" id="UP000430843">
    <property type="component" value="Unassembled WGS sequence"/>
</dbReference>
<evidence type="ECO:0000313" key="10">
    <source>
        <dbReference type="Proteomes" id="UP000430843"/>
    </source>
</evidence>
<dbReference type="GO" id="GO:0006351">
    <property type="term" value="P:DNA-templated transcription"/>
    <property type="evidence" value="ECO:0007669"/>
    <property type="project" value="InterPro"/>
</dbReference>
<comment type="caution">
    <text evidence="9">The sequence shown here is derived from an EMBL/GenBank/DDBJ whole genome shotgun (WGS) entry which is preliminary data.</text>
</comment>
<dbReference type="Gene3D" id="1.10.150.20">
    <property type="entry name" value="5' to 3' exonuclease, C-terminal subdomain"/>
    <property type="match status" value="1"/>
</dbReference>
<comment type="similarity">
    <text evidence="1">Belongs to the phage and mitochondrial RNA polymerase family.</text>
</comment>
<dbReference type="InterPro" id="IPR037159">
    <property type="entry name" value="RNA_POL_N_sf"/>
</dbReference>
<dbReference type="GO" id="GO:0000428">
    <property type="term" value="C:DNA-directed RNA polymerase complex"/>
    <property type="evidence" value="ECO:0007669"/>
    <property type="project" value="UniProtKB-KW"/>
</dbReference>
<evidence type="ECO:0000313" key="9">
    <source>
        <dbReference type="EMBL" id="KAB2662761.1"/>
    </source>
</evidence>
<dbReference type="GO" id="GO:0003677">
    <property type="term" value="F:DNA binding"/>
    <property type="evidence" value="ECO:0007669"/>
    <property type="project" value="InterPro"/>
</dbReference>
<name>A0A833CID1_9HYPH</name>
<dbReference type="PROSITE" id="PS00900">
    <property type="entry name" value="RNA_POL_PHAGE_1"/>
    <property type="match status" value="1"/>
</dbReference>
<evidence type="ECO:0000256" key="7">
    <source>
        <dbReference type="ARBA" id="ARBA00048552"/>
    </source>
</evidence>
<dbReference type="SMART" id="SM01311">
    <property type="entry name" value="RPOL_N"/>
    <property type="match status" value="1"/>
</dbReference>
<dbReference type="PANTHER" id="PTHR10102:SF0">
    <property type="entry name" value="DNA-DIRECTED RNA POLYMERASE, MITOCHONDRIAL"/>
    <property type="match status" value="1"/>
</dbReference>
<evidence type="ECO:0000256" key="1">
    <source>
        <dbReference type="ARBA" id="ARBA00009493"/>
    </source>
</evidence>
<keyword evidence="4" id="KW-0808">Transferase</keyword>
<evidence type="ECO:0000256" key="6">
    <source>
        <dbReference type="ARBA" id="ARBA00023163"/>
    </source>
</evidence>
<keyword evidence="3" id="KW-0240">DNA-directed RNA polymerase</keyword>
<accession>A0A833CID1</accession>
<evidence type="ECO:0000256" key="2">
    <source>
        <dbReference type="ARBA" id="ARBA00012418"/>
    </source>
</evidence>
<keyword evidence="10" id="KW-1185">Reference proteome</keyword>
<evidence type="ECO:0000256" key="3">
    <source>
        <dbReference type="ARBA" id="ARBA00022478"/>
    </source>
</evidence>
<dbReference type="InterPro" id="IPR002092">
    <property type="entry name" value="DNA-dir_Rpol_phage-type"/>
</dbReference>
<organism evidence="9 10">
    <name type="scientific">Brucella tritici</name>
    <dbReference type="NCBI Taxonomy" id="94626"/>
    <lineage>
        <taxon>Bacteria</taxon>
        <taxon>Pseudomonadati</taxon>
        <taxon>Pseudomonadota</taxon>
        <taxon>Alphaproteobacteria</taxon>
        <taxon>Hyphomicrobiales</taxon>
        <taxon>Brucellaceae</taxon>
        <taxon>Brucella/Ochrobactrum group</taxon>
        <taxon>Brucella</taxon>
    </lineage>
</organism>
<dbReference type="Gene3D" id="1.10.287.260">
    <property type="match status" value="1"/>
</dbReference>
<keyword evidence="6" id="KW-0804">Transcription</keyword>
<reference evidence="9 10" key="1">
    <citation type="submission" date="2019-09" db="EMBL/GenBank/DDBJ databases">
        <title>Taxonomic organization of the family Brucellaceae based on a phylogenomic approach.</title>
        <authorList>
            <person name="Leclercq S."/>
            <person name="Cloeckaert A."/>
            <person name="Zygmunt M.S."/>
        </authorList>
    </citation>
    <scope>NUCLEOTIDE SEQUENCE [LARGE SCALE GENOMIC DNA]</scope>
    <source>
        <strain evidence="9 10">LMG 18957</strain>
    </source>
</reference>
<dbReference type="EC" id="2.7.7.6" evidence="2"/>
<proteinExistence type="inferred from homology"/>
<dbReference type="Pfam" id="PF14700">
    <property type="entry name" value="RPOL_N"/>
    <property type="match status" value="1"/>
</dbReference>
<dbReference type="Gene3D" id="1.10.1320.10">
    <property type="entry name" value="DNA-directed RNA polymerase, N-terminal domain"/>
    <property type="match status" value="1"/>
</dbReference>
<dbReference type="InterPro" id="IPR029262">
    <property type="entry name" value="RPOL_N"/>
</dbReference>
<dbReference type="InterPro" id="IPR046950">
    <property type="entry name" value="DNA-dir_Rpol_C_phage-type"/>
</dbReference>
<dbReference type="Gene3D" id="1.10.287.280">
    <property type="match status" value="1"/>
</dbReference>
<evidence type="ECO:0000259" key="8">
    <source>
        <dbReference type="SMART" id="SM01311"/>
    </source>
</evidence>
<dbReference type="GO" id="GO:0003899">
    <property type="term" value="F:DNA-directed RNA polymerase activity"/>
    <property type="evidence" value="ECO:0007669"/>
    <property type="project" value="UniProtKB-EC"/>
</dbReference>
<gene>
    <name evidence="9" type="ORF">F9K91_21230</name>
</gene>
<evidence type="ECO:0000256" key="5">
    <source>
        <dbReference type="ARBA" id="ARBA00022695"/>
    </source>
</evidence>
<dbReference type="EMBL" id="WBWA01000028">
    <property type="protein sequence ID" value="KAB2662761.1"/>
    <property type="molecule type" value="Genomic_DNA"/>
</dbReference>